<sequence length="64" mass="7260">MKESSIRDICNDGTDTDMTRLSGLEVQMPHKLFEGDYEFVSFSASSLNKKRKLNQQMNNGTLDS</sequence>
<gene>
    <name evidence="1" type="ORF">BELL_0788g00060</name>
</gene>
<evidence type="ECO:0000313" key="2">
    <source>
        <dbReference type="Proteomes" id="UP000297229"/>
    </source>
</evidence>
<organism evidence="1 2">
    <name type="scientific">Botrytis elliptica</name>
    <dbReference type="NCBI Taxonomy" id="278938"/>
    <lineage>
        <taxon>Eukaryota</taxon>
        <taxon>Fungi</taxon>
        <taxon>Dikarya</taxon>
        <taxon>Ascomycota</taxon>
        <taxon>Pezizomycotina</taxon>
        <taxon>Leotiomycetes</taxon>
        <taxon>Helotiales</taxon>
        <taxon>Sclerotiniaceae</taxon>
        <taxon>Botrytis</taxon>
    </lineage>
</organism>
<keyword evidence="2" id="KW-1185">Reference proteome</keyword>
<name>A0A4Z1JJH4_9HELO</name>
<evidence type="ECO:0000313" key="1">
    <source>
        <dbReference type="EMBL" id="TGO69147.1"/>
    </source>
</evidence>
<dbReference type="Proteomes" id="UP000297229">
    <property type="component" value="Unassembled WGS sequence"/>
</dbReference>
<proteinExistence type="predicted"/>
<dbReference type="EMBL" id="PQXM01000786">
    <property type="protein sequence ID" value="TGO69147.1"/>
    <property type="molecule type" value="Genomic_DNA"/>
</dbReference>
<comment type="caution">
    <text evidence="1">The sequence shown here is derived from an EMBL/GenBank/DDBJ whole genome shotgun (WGS) entry which is preliminary data.</text>
</comment>
<dbReference type="AlphaFoldDB" id="A0A4Z1JJH4"/>
<reference evidence="1 2" key="1">
    <citation type="submission" date="2017-12" db="EMBL/GenBank/DDBJ databases">
        <title>Comparative genomics of Botrytis spp.</title>
        <authorList>
            <person name="Valero-Jimenez C.A."/>
            <person name="Tapia P."/>
            <person name="Veloso J."/>
            <person name="Silva-Moreno E."/>
            <person name="Staats M."/>
            <person name="Valdes J.H."/>
            <person name="Van Kan J.A.L."/>
        </authorList>
    </citation>
    <scope>NUCLEOTIDE SEQUENCE [LARGE SCALE GENOMIC DNA]</scope>
    <source>
        <strain evidence="1 2">Be9601</strain>
    </source>
</reference>
<accession>A0A4Z1JJH4</accession>
<protein>
    <submittedName>
        <fullName evidence="1">Uncharacterized protein</fullName>
    </submittedName>
</protein>